<keyword evidence="3" id="KW-0808">Transferase</keyword>
<evidence type="ECO:0000256" key="1">
    <source>
        <dbReference type="SAM" id="MobiDB-lite"/>
    </source>
</evidence>
<dbReference type="EMBL" id="BAABFR010000100">
    <property type="protein sequence ID" value="GAA4402648.1"/>
    <property type="molecule type" value="Genomic_DNA"/>
</dbReference>
<dbReference type="GO" id="GO:0016301">
    <property type="term" value="F:kinase activity"/>
    <property type="evidence" value="ECO:0007669"/>
    <property type="project" value="UniProtKB-KW"/>
</dbReference>
<dbReference type="Proteomes" id="UP001500635">
    <property type="component" value="Unassembled WGS sequence"/>
</dbReference>
<dbReference type="InterPro" id="IPR011009">
    <property type="entry name" value="Kinase-like_dom_sf"/>
</dbReference>
<dbReference type="RefSeq" id="WP_345000061.1">
    <property type="nucleotide sequence ID" value="NZ_BAABFR010000100.1"/>
</dbReference>
<keyword evidence="4" id="KW-1185">Reference proteome</keyword>
<evidence type="ECO:0000259" key="2">
    <source>
        <dbReference type="Pfam" id="PF03109"/>
    </source>
</evidence>
<comment type="caution">
    <text evidence="3">The sequence shown here is derived from an EMBL/GenBank/DDBJ whole genome shotgun (WGS) entry which is preliminary data.</text>
</comment>
<dbReference type="InterPro" id="IPR051130">
    <property type="entry name" value="Mito_struct-func_regulator"/>
</dbReference>
<proteinExistence type="predicted"/>
<dbReference type="PANTHER" id="PTHR43173:SF34">
    <property type="entry name" value="ABC1 ATYPICAL KINASE-LIKE DOMAIN-CONTAINING PROTEIN"/>
    <property type="match status" value="1"/>
</dbReference>
<accession>A0ABP8K9W5</accession>
<dbReference type="SUPFAM" id="SSF56112">
    <property type="entry name" value="Protein kinase-like (PK-like)"/>
    <property type="match status" value="1"/>
</dbReference>
<organism evidence="3 4">
    <name type="scientific">Tsukamurella soli</name>
    <dbReference type="NCBI Taxonomy" id="644556"/>
    <lineage>
        <taxon>Bacteria</taxon>
        <taxon>Bacillati</taxon>
        <taxon>Actinomycetota</taxon>
        <taxon>Actinomycetes</taxon>
        <taxon>Mycobacteriales</taxon>
        <taxon>Tsukamurellaceae</taxon>
        <taxon>Tsukamurella</taxon>
    </lineage>
</organism>
<evidence type="ECO:0000313" key="3">
    <source>
        <dbReference type="EMBL" id="GAA4402648.1"/>
    </source>
</evidence>
<dbReference type="InterPro" id="IPR034646">
    <property type="entry name" value="ADCK3_dom"/>
</dbReference>
<evidence type="ECO:0000313" key="4">
    <source>
        <dbReference type="Proteomes" id="UP001500635"/>
    </source>
</evidence>
<keyword evidence="3" id="KW-0418">Kinase</keyword>
<feature type="compositionally biased region" description="Gly residues" evidence="1">
    <location>
        <begin position="48"/>
        <end position="58"/>
    </location>
</feature>
<dbReference type="CDD" id="cd13970">
    <property type="entry name" value="ABC1_ADCK3"/>
    <property type="match status" value="1"/>
</dbReference>
<protein>
    <submittedName>
        <fullName evidence="3">AarF/ABC1/UbiB kinase family protein</fullName>
    </submittedName>
</protein>
<gene>
    <name evidence="3" type="ORF">GCM10023147_43450</name>
</gene>
<feature type="region of interest" description="Disordered" evidence="1">
    <location>
        <begin position="36"/>
        <end position="64"/>
    </location>
</feature>
<dbReference type="InterPro" id="IPR004147">
    <property type="entry name" value="ABC1_dom"/>
</dbReference>
<reference evidence="4" key="1">
    <citation type="journal article" date="2019" name="Int. J. Syst. Evol. Microbiol.">
        <title>The Global Catalogue of Microorganisms (GCM) 10K type strain sequencing project: providing services to taxonomists for standard genome sequencing and annotation.</title>
        <authorList>
            <consortium name="The Broad Institute Genomics Platform"/>
            <consortium name="The Broad Institute Genome Sequencing Center for Infectious Disease"/>
            <person name="Wu L."/>
            <person name="Ma J."/>
        </authorList>
    </citation>
    <scope>NUCLEOTIDE SEQUENCE [LARGE SCALE GENOMIC DNA]</scope>
    <source>
        <strain evidence="4">JCM 17688</strain>
    </source>
</reference>
<dbReference type="PANTHER" id="PTHR43173">
    <property type="entry name" value="ABC1 FAMILY PROTEIN"/>
    <property type="match status" value="1"/>
</dbReference>
<feature type="domain" description="ABC1 atypical kinase-like" evidence="2">
    <location>
        <begin position="117"/>
        <end position="332"/>
    </location>
</feature>
<sequence length="471" mass="50149">MTERRERIKRGAQLGGIVARTAVDGAVTGVAAAVSAGTRGDSPDTPGGAAGISGGAAGTPGDTAEERSAIRAANRLVTVLGNMRGAAMKLGQALATVDLGLVPEHAQPEFAARLAALTDRAPGADFATVRPIIEADCPRGAFAEIDPEPFAAASIGQVHRARTRDGRDVVVKVQYPDIDVILRADLKNLQLFLRMWRGRRADLLRADGVVTEIGSTLLEELDYARECATQTEVAAHFAGHPFILVPAPLPELSGPRVLVTEFCPGGRFTELEDAPRAQRDRAAEILHRFYAGGIFGDGRFCGDPHPGNVLVCPDGRLGFVDFGLYKRLTREQVAFEGGCFRAASDSRSDDLIELLRAAGAIPGTDPDPDELLAYFHAVGPWHLTDGPLEVTAATVRAAAAAVTRPPAADPPLRLPASHTLSRRAEMLAFGMIGRLRATADWHLICREWVCGDPPATELGRQHARWAATRTA</sequence>
<name>A0ABP8K9W5_9ACTN</name>
<dbReference type="Pfam" id="PF03109">
    <property type="entry name" value="ABC1"/>
    <property type="match status" value="1"/>
</dbReference>